<evidence type="ECO:0000313" key="5">
    <source>
        <dbReference type="Proteomes" id="UP000216446"/>
    </source>
</evidence>
<comment type="caution">
    <text evidence="4">The sequence shown here is derived from an EMBL/GenBank/DDBJ whole genome shotgun (WGS) entry which is preliminary data.</text>
</comment>
<gene>
    <name evidence="4" type="ORF">BSZ36_13435</name>
</gene>
<organism evidence="4 5">
    <name type="scientific">Rubricoccus marinus</name>
    <dbReference type="NCBI Taxonomy" id="716817"/>
    <lineage>
        <taxon>Bacteria</taxon>
        <taxon>Pseudomonadati</taxon>
        <taxon>Rhodothermota</taxon>
        <taxon>Rhodothermia</taxon>
        <taxon>Rhodothermales</taxon>
        <taxon>Rubricoccaceae</taxon>
        <taxon>Rubricoccus</taxon>
    </lineage>
</organism>
<dbReference type="Pfam" id="PF00293">
    <property type="entry name" value="NUDIX"/>
    <property type="match status" value="1"/>
</dbReference>
<dbReference type="RefSeq" id="WP_094549780.1">
    <property type="nucleotide sequence ID" value="NZ_MQWB01000001.1"/>
</dbReference>
<dbReference type="PANTHER" id="PTHR43736">
    <property type="entry name" value="ADP-RIBOSE PYROPHOSPHATASE"/>
    <property type="match status" value="1"/>
</dbReference>
<dbReference type="SUPFAM" id="SSF55811">
    <property type="entry name" value="Nudix"/>
    <property type="match status" value="1"/>
</dbReference>
<keyword evidence="1 2" id="KW-0378">Hydrolase</keyword>
<dbReference type="AlphaFoldDB" id="A0A259U1T5"/>
<dbReference type="CDD" id="cd03673">
    <property type="entry name" value="NUDIX_Ap6A_hydrolase"/>
    <property type="match status" value="1"/>
</dbReference>
<protein>
    <recommendedName>
        <fullName evidence="3">Nudix hydrolase domain-containing protein</fullName>
    </recommendedName>
</protein>
<dbReference type="EMBL" id="MQWB01000001">
    <property type="protein sequence ID" value="OZC03900.1"/>
    <property type="molecule type" value="Genomic_DNA"/>
</dbReference>
<dbReference type="InterPro" id="IPR000086">
    <property type="entry name" value="NUDIX_hydrolase_dom"/>
</dbReference>
<evidence type="ECO:0000256" key="1">
    <source>
        <dbReference type="ARBA" id="ARBA00022801"/>
    </source>
</evidence>
<dbReference type="PRINTS" id="PR00502">
    <property type="entry name" value="NUDIXFAMILY"/>
</dbReference>
<dbReference type="InterPro" id="IPR020084">
    <property type="entry name" value="NUDIX_hydrolase_CS"/>
</dbReference>
<dbReference type="InParanoid" id="A0A259U1T5"/>
<dbReference type="GO" id="GO:0016787">
    <property type="term" value="F:hydrolase activity"/>
    <property type="evidence" value="ECO:0007669"/>
    <property type="project" value="UniProtKB-KW"/>
</dbReference>
<keyword evidence="5" id="KW-1185">Reference proteome</keyword>
<proteinExistence type="inferred from homology"/>
<evidence type="ECO:0000313" key="4">
    <source>
        <dbReference type="EMBL" id="OZC03900.1"/>
    </source>
</evidence>
<sequence>MLLYAVTYDDPRSLTPKGLSTKTEPFWMYDQLPTAEHARRSHPGRPGWILVLDRDALDLATSPDGAELTMPSPPVVWSIPREAILNVDADGDYWRPYPVVAAGGFVVRRSQKGNIKLLLIKRRGKWDLPKGKEDPGETPVQAARREVSEEVGVKKKYIEILHPLGHTIHGYIWHKRGVYAVKTTHWFSMTTEAREFIPEKGEGIKKVKWMKWAKAGQKLGYKTLRQHHAILDPEVLGV</sequence>
<feature type="domain" description="Nudix hydrolase" evidence="3">
    <location>
        <begin position="97"/>
        <end position="234"/>
    </location>
</feature>
<comment type="similarity">
    <text evidence="2">Belongs to the Nudix hydrolase family.</text>
</comment>
<evidence type="ECO:0000256" key="2">
    <source>
        <dbReference type="RuleBase" id="RU003476"/>
    </source>
</evidence>
<reference evidence="4 5" key="1">
    <citation type="submission" date="2016-11" db="EMBL/GenBank/DDBJ databases">
        <title>Study of marine rhodopsin-containing bacteria.</title>
        <authorList>
            <person name="Yoshizawa S."/>
            <person name="Kumagai Y."/>
            <person name="Kogure K."/>
        </authorList>
    </citation>
    <scope>NUCLEOTIDE SEQUENCE [LARGE SCALE GENOMIC DNA]</scope>
    <source>
        <strain evidence="4 5">SG-29</strain>
    </source>
</reference>
<dbReference type="InterPro" id="IPR015797">
    <property type="entry name" value="NUDIX_hydrolase-like_dom_sf"/>
</dbReference>
<name>A0A259U1T5_9BACT</name>
<accession>A0A259U1T5</accession>
<dbReference type="PANTHER" id="PTHR43736:SF1">
    <property type="entry name" value="DIHYDRONEOPTERIN TRIPHOSPHATE DIPHOSPHATASE"/>
    <property type="match status" value="1"/>
</dbReference>
<dbReference type="PROSITE" id="PS51462">
    <property type="entry name" value="NUDIX"/>
    <property type="match status" value="1"/>
</dbReference>
<dbReference type="Proteomes" id="UP000216446">
    <property type="component" value="Unassembled WGS sequence"/>
</dbReference>
<dbReference type="PROSITE" id="PS00893">
    <property type="entry name" value="NUDIX_BOX"/>
    <property type="match status" value="1"/>
</dbReference>
<dbReference type="InterPro" id="IPR020476">
    <property type="entry name" value="Nudix_hydrolase"/>
</dbReference>
<dbReference type="OrthoDB" id="9816289at2"/>
<dbReference type="Gene3D" id="3.90.79.10">
    <property type="entry name" value="Nucleoside Triphosphate Pyrophosphohydrolase"/>
    <property type="match status" value="1"/>
</dbReference>
<evidence type="ECO:0000259" key="3">
    <source>
        <dbReference type="PROSITE" id="PS51462"/>
    </source>
</evidence>